<evidence type="ECO:0000313" key="17">
    <source>
        <dbReference type="Proteomes" id="UP000037600"/>
    </source>
</evidence>
<dbReference type="InterPro" id="IPR022919">
    <property type="entry name" value="Pept_M48_protease_HtpX"/>
</dbReference>
<reference evidence="16 17" key="1">
    <citation type="submission" date="2015-04" db="EMBL/GenBank/DDBJ databases">
        <title>Draft Genome Sequence of the Novel Agar-Digesting Marine Bacterium Q1.</title>
        <authorList>
            <person name="Li Y."/>
            <person name="Li D."/>
            <person name="Chen G."/>
            <person name="Du Z."/>
        </authorList>
    </citation>
    <scope>NUCLEOTIDE SEQUENCE [LARGE SCALE GENOMIC DNA]</scope>
    <source>
        <strain evidence="16 17">Q1</strain>
    </source>
</reference>
<dbReference type="EC" id="3.4.24.-" evidence="14"/>
<evidence type="ECO:0000256" key="7">
    <source>
        <dbReference type="ARBA" id="ARBA00022801"/>
    </source>
</evidence>
<dbReference type="Gene3D" id="3.30.2010.10">
    <property type="entry name" value="Metalloproteases ('zincins'), catalytic domain"/>
    <property type="match status" value="1"/>
</dbReference>
<evidence type="ECO:0000259" key="15">
    <source>
        <dbReference type="Pfam" id="PF01435"/>
    </source>
</evidence>
<feature type="domain" description="Peptidase M48" evidence="15">
    <location>
        <begin position="77"/>
        <end position="288"/>
    </location>
</feature>
<comment type="caution">
    <text evidence="16">The sequence shown here is derived from an EMBL/GenBank/DDBJ whole genome shotgun (WGS) entry which is preliminary data.</text>
</comment>
<keyword evidence="14 16" id="KW-0346">Stress response</keyword>
<dbReference type="STRING" id="1513271.XM47_16675"/>
<comment type="cofactor">
    <cofactor evidence="14">
        <name>Zn(2+)</name>
        <dbReference type="ChEBI" id="CHEBI:29105"/>
    </cofactor>
    <text evidence="14">Binds 1 zinc ion per subunit.</text>
</comment>
<dbReference type="Pfam" id="PF01435">
    <property type="entry name" value="Peptidase_M48"/>
    <property type="match status" value="1"/>
</dbReference>
<protein>
    <recommendedName>
        <fullName evidence="12 14">Protease HtpX</fullName>
        <ecNumber evidence="14">3.4.24.-</ecNumber>
    </recommendedName>
    <alternativeName>
        <fullName evidence="13 14">Heat shock protein HtpX</fullName>
    </alternativeName>
</protein>
<keyword evidence="11 14" id="KW-0472">Membrane</keyword>
<feature type="binding site" evidence="14">
    <location>
        <position position="143"/>
    </location>
    <ligand>
        <name>Zn(2+)</name>
        <dbReference type="ChEBI" id="CHEBI:29105"/>
        <note>catalytic</note>
    </ligand>
</feature>
<evidence type="ECO:0000256" key="10">
    <source>
        <dbReference type="ARBA" id="ARBA00023049"/>
    </source>
</evidence>
<evidence type="ECO:0000256" key="13">
    <source>
        <dbReference type="ARBA" id="ARBA00080389"/>
    </source>
</evidence>
<evidence type="ECO:0000256" key="4">
    <source>
        <dbReference type="ARBA" id="ARBA00022670"/>
    </source>
</evidence>
<dbReference type="AlphaFoldDB" id="A0A0J8GRV7"/>
<dbReference type="HAMAP" id="MF_00188">
    <property type="entry name" value="Pept_M48_protease_HtpX"/>
    <property type="match status" value="1"/>
</dbReference>
<comment type="similarity">
    <text evidence="2 14">Belongs to the peptidase M48B family.</text>
</comment>
<dbReference type="CDD" id="cd07335">
    <property type="entry name" value="M48B_HtpX_like"/>
    <property type="match status" value="1"/>
</dbReference>
<keyword evidence="5 14" id="KW-0812">Transmembrane</keyword>
<feature type="transmembrane region" description="Helical" evidence="14">
    <location>
        <begin position="153"/>
        <end position="174"/>
    </location>
</feature>
<gene>
    <name evidence="14" type="primary">htpX</name>
    <name evidence="16" type="ORF">XM47_16675</name>
</gene>
<name>A0A0J8GRV7_9ALTE</name>
<organism evidence="16 17">
    <name type="scientific">Catenovulum maritimum</name>
    <dbReference type="NCBI Taxonomy" id="1513271"/>
    <lineage>
        <taxon>Bacteria</taxon>
        <taxon>Pseudomonadati</taxon>
        <taxon>Pseudomonadota</taxon>
        <taxon>Gammaproteobacteria</taxon>
        <taxon>Alteromonadales</taxon>
        <taxon>Alteromonadaceae</taxon>
        <taxon>Catenovulum</taxon>
    </lineage>
</organism>
<evidence type="ECO:0000256" key="3">
    <source>
        <dbReference type="ARBA" id="ARBA00022475"/>
    </source>
</evidence>
<keyword evidence="9 14" id="KW-1133">Transmembrane helix</keyword>
<keyword evidence="3 14" id="KW-1003">Cell membrane</keyword>
<dbReference type="InterPro" id="IPR001915">
    <property type="entry name" value="Peptidase_M48"/>
</dbReference>
<dbReference type="FunFam" id="3.30.2010.10:FF:000001">
    <property type="entry name" value="Protease HtpX"/>
    <property type="match status" value="1"/>
</dbReference>
<evidence type="ECO:0000256" key="1">
    <source>
        <dbReference type="ARBA" id="ARBA00004429"/>
    </source>
</evidence>
<keyword evidence="17" id="KW-1185">Reference proteome</keyword>
<evidence type="ECO:0000256" key="6">
    <source>
        <dbReference type="ARBA" id="ARBA00022723"/>
    </source>
</evidence>
<dbReference type="GO" id="GO:0008270">
    <property type="term" value="F:zinc ion binding"/>
    <property type="evidence" value="ECO:0007669"/>
    <property type="project" value="UniProtKB-UniRule"/>
</dbReference>
<dbReference type="GO" id="GO:0005886">
    <property type="term" value="C:plasma membrane"/>
    <property type="evidence" value="ECO:0007669"/>
    <property type="project" value="UniProtKB-SubCell"/>
</dbReference>
<feature type="transmembrane region" description="Helical" evidence="14">
    <location>
        <begin position="7"/>
        <end position="29"/>
    </location>
</feature>
<dbReference type="EMBL" id="LAZL01000034">
    <property type="protein sequence ID" value="KMT64024.1"/>
    <property type="molecule type" value="Genomic_DNA"/>
</dbReference>
<dbReference type="InterPro" id="IPR050083">
    <property type="entry name" value="HtpX_protease"/>
</dbReference>
<dbReference type="Proteomes" id="UP000037600">
    <property type="component" value="Unassembled WGS sequence"/>
</dbReference>
<dbReference type="PATRIC" id="fig|1513271.3.peg.3431"/>
<keyword evidence="8 14" id="KW-0862">Zinc</keyword>
<feature type="transmembrane region" description="Helical" evidence="14">
    <location>
        <begin position="35"/>
        <end position="56"/>
    </location>
</feature>
<evidence type="ECO:0000256" key="14">
    <source>
        <dbReference type="HAMAP-Rule" id="MF_00188"/>
    </source>
</evidence>
<keyword evidence="6 14" id="KW-0479">Metal-binding</keyword>
<dbReference type="GO" id="GO:0006508">
    <property type="term" value="P:proteolysis"/>
    <property type="evidence" value="ECO:0007669"/>
    <property type="project" value="UniProtKB-KW"/>
</dbReference>
<sequence length="290" mass="31283">MQRIVLFLLTNLAIMLVLSVTLSILMSVFGIDRQGLGGLLMLACVFGFGGAFISLLMSKWMAKRSVGAYVIEQPKNSTEQWLISTVKRHAQQAGIGMPEVALYQSPDMNAFATGANKNNALVAISTGLLENMSQQEAEAVIGHEISHIANGDMVTLTLVQGVVNTFVIFLARVIAGIIDNATRNNNNEGGLGGIAYFAVVFVLEMILGVLASIVVAWFSRKREFRADAGGAHLAGKSAMIGALEKLKRSQESQLEGSMMAFGINNKPKLMSLFASHPPLDDRIKALRESR</sequence>
<dbReference type="PANTHER" id="PTHR43221:SF1">
    <property type="entry name" value="PROTEASE HTPX"/>
    <property type="match status" value="1"/>
</dbReference>
<dbReference type="OrthoDB" id="15218at2"/>
<feature type="binding site" evidence="14">
    <location>
        <position position="147"/>
    </location>
    <ligand>
        <name>Zn(2+)</name>
        <dbReference type="ChEBI" id="CHEBI:29105"/>
        <note>catalytic</note>
    </ligand>
</feature>
<dbReference type="GO" id="GO:0004222">
    <property type="term" value="F:metalloendopeptidase activity"/>
    <property type="evidence" value="ECO:0007669"/>
    <property type="project" value="UniProtKB-UniRule"/>
</dbReference>
<feature type="transmembrane region" description="Helical" evidence="14">
    <location>
        <begin position="194"/>
        <end position="218"/>
    </location>
</feature>
<dbReference type="NCBIfam" id="NF003965">
    <property type="entry name" value="PRK05457.1"/>
    <property type="match status" value="1"/>
</dbReference>
<evidence type="ECO:0000313" key="16">
    <source>
        <dbReference type="EMBL" id="KMT64024.1"/>
    </source>
</evidence>
<keyword evidence="7 14" id="KW-0378">Hydrolase</keyword>
<accession>A0A0J8GRV7</accession>
<dbReference type="PANTHER" id="PTHR43221">
    <property type="entry name" value="PROTEASE HTPX"/>
    <property type="match status" value="1"/>
</dbReference>
<evidence type="ECO:0000256" key="11">
    <source>
        <dbReference type="ARBA" id="ARBA00023136"/>
    </source>
</evidence>
<evidence type="ECO:0000256" key="2">
    <source>
        <dbReference type="ARBA" id="ARBA00009779"/>
    </source>
</evidence>
<evidence type="ECO:0000256" key="5">
    <source>
        <dbReference type="ARBA" id="ARBA00022692"/>
    </source>
</evidence>
<evidence type="ECO:0000256" key="9">
    <source>
        <dbReference type="ARBA" id="ARBA00022989"/>
    </source>
</evidence>
<keyword evidence="4 14" id="KW-0645">Protease</keyword>
<comment type="subcellular location">
    <subcellularLocation>
        <location evidence="1">Cell inner membrane</location>
        <topology evidence="1">Multi-pass membrane protein</topology>
    </subcellularLocation>
    <subcellularLocation>
        <location evidence="14">Cell membrane</location>
        <topology evidence="14">Multi-pass membrane protein</topology>
    </subcellularLocation>
</comment>
<evidence type="ECO:0000256" key="12">
    <source>
        <dbReference type="ARBA" id="ARBA00071790"/>
    </source>
</evidence>
<keyword evidence="10 14" id="KW-0482">Metalloprotease</keyword>
<proteinExistence type="inferred from homology"/>
<evidence type="ECO:0000256" key="8">
    <source>
        <dbReference type="ARBA" id="ARBA00022833"/>
    </source>
</evidence>
<feature type="active site" evidence="14">
    <location>
        <position position="144"/>
    </location>
</feature>
<feature type="binding site" evidence="14">
    <location>
        <position position="223"/>
    </location>
    <ligand>
        <name>Zn(2+)</name>
        <dbReference type="ChEBI" id="CHEBI:29105"/>
        <note>catalytic</note>
    </ligand>
</feature>
<dbReference type="RefSeq" id="WP_048695069.1">
    <property type="nucleotide sequence ID" value="NZ_KQ130505.1"/>
</dbReference>